<dbReference type="RefSeq" id="WP_150080020.1">
    <property type="nucleotide sequence ID" value="NZ_VWOX01000044.1"/>
</dbReference>
<organism evidence="2 3">
    <name type="scientific">Roseiconus nitratireducens</name>
    <dbReference type="NCBI Taxonomy" id="2605748"/>
    <lineage>
        <taxon>Bacteria</taxon>
        <taxon>Pseudomonadati</taxon>
        <taxon>Planctomycetota</taxon>
        <taxon>Planctomycetia</taxon>
        <taxon>Pirellulales</taxon>
        <taxon>Pirellulaceae</taxon>
        <taxon>Roseiconus</taxon>
    </lineage>
</organism>
<protein>
    <submittedName>
        <fullName evidence="2">Uncharacterized protein</fullName>
    </submittedName>
</protein>
<keyword evidence="3" id="KW-1185">Reference proteome</keyword>
<evidence type="ECO:0000313" key="3">
    <source>
        <dbReference type="Proteomes" id="UP000324479"/>
    </source>
</evidence>
<keyword evidence="1" id="KW-0812">Transmembrane</keyword>
<sequence>MNPEILTNVLLQVPALAVVVYLVIHFFNYLKSARDDEREFMKRMASDQSDIIERNTRALVETHQMAYETRETLAEVRVVLEQQMSRMSESDPSNKPNDATT</sequence>
<feature type="transmembrane region" description="Helical" evidence="1">
    <location>
        <begin position="12"/>
        <end position="30"/>
    </location>
</feature>
<gene>
    <name evidence="2" type="ORF">FYK55_28480</name>
</gene>
<evidence type="ECO:0000313" key="2">
    <source>
        <dbReference type="EMBL" id="KAA5535657.1"/>
    </source>
</evidence>
<keyword evidence="1" id="KW-0472">Membrane</keyword>
<evidence type="ECO:0000256" key="1">
    <source>
        <dbReference type="SAM" id="Phobius"/>
    </source>
</evidence>
<dbReference type="AlphaFoldDB" id="A0A5M6CKW1"/>
<keyword evidence="1" id="KW-1133">Transmembrane helix</keyword>
<reference evidence="2 3" key="1">
    <citation type="submission" date="2019-08" db="EMBL/GenBank/DDBJ databases">
        <authorList>
            <person name="Dhanesh K."/>
            <person name="Kumar G."/>
            <person name="Sasikala C."/>
            <person name="Venkata Ramana C."/>
        </authorList>
    </citation>
    <scope>NUCLEOTIDE SEQUENCE [LARGE SCALE GENOMIC DNA]</scope>
    <source>
        <strain evidence="2 3">JC645</strain>
    </source>
</reference>
<name>A0A5M6CKW1_9BACT</name>
<dbReference type="EMBL" id="VWOX01000044">
    <property type="protein sequence ID" value="KAA5535657.1"/>
    <property type="molecule type" value="Genomic_DNA"/>
</dbReference>
<dbReference type="Proteomes" id="UP000324479">
    <property type="component" value="Unassembled WGS sequence"/>
</dbReference>
<proteinExistence type="predicted"/>
<accession>A0A5M6CKW1</accession>
<comment type="caution">
    <text evidence="2">The sequence shown here is derived from an EMBL/GenBank/DDBJ whole genome shotgun (WGS) entry which is preliminary data.</text>
</comment>